<name>A0A923TAD5_9BACT</name>
<keyword evidence="1" id="KW-1133">Transmembrane helix</keyword>
<dbReference type="RefSeq" id="WP_187468422.1">
    <property type="nucleotide sequence ID" value="NZ_JACSIT010000152.1"/>
</dbReference>
<dbReference type="Pfam" id="PF04773">
    <property type="entry name" value="FecR"/>
    <property type="match status" value="1"/>
</dbReference>
<evidence type="ECO:0000259" key="2">
    <source>
        <dbReference type="Pfam" id="PF04773"/>
    </source>
</evidence>
<dbReference type="Gene3D" id="2.60.120.1440">
    <property type="match status" value="1"/>
</dbReference>
<dbReference type="InterPro" id="IPR032508">
    <property type="entry name" value="FecR_C"/>
</dbReference>
<evidence type="ECO:0000259" key="3">
    <source>
        <dbReference type="Pfam" id="PF16344"/>
    </source>
</evidence>
<evidence type="ECO:0000313" key="5">
    <source>
        <dbReference type="Proteomes" id="UP000650081"/>
    </source>
</evidence>
<dbReference type="InterPro" id="IPR012373">
    <property type="entry name" value="Ferrdict_sens_TM"/>
</dbReference>
<dbReference type="EMBL" id="JACSIT010000152">
    <property type="protein sequence ID" value="MBC6996416.1"/>
    <property type="molecule type" value="Genomic_DNA"/>
</dbReference>
<dbReference type="Proteomes" id="UP000650081">
    <property type="component" value="Unassembled WGS sequence"/>
</dbReference>
<accession>A0A923TAD5</accession>
<dbReference type="InterPro" id="IPR006860">
    <property type="entry name" value="FecR"/>
</dbReference>
<dbReference type="AlphaFoldDB" id="A0A923TAD5"/>
<sequence length="324" mass="34993">MAQPFQDDTILARWLSNALSPEEASALRERDDFAAYERIARAAEGLRPPPYDAQAELARLRATRLAPQSPSQHLRSGAQEEKAVAPTRLRRLRPWYAVAAALALLLTAWLFWPDGAVRYRAGAGETELAALPDGSTVRINAGSTLAFDATAESRAAELAGEAFFEVEKATVPFVVTTAQGEVTVLGTSFNVYSRDGEMRVSCATGRVRVSFAGNSEDFLLTPGNSVALAADGTVATTATDAAEALDWLDGQSAFKNRPLAEVLRELERQFALKIDLPPGLDDQQLLSTSFPNDDADRALEIALSPLSGVTYTRSGQRVVLRLNE</sequence>
<keyword evidence="1" id="KW-0472">Membrane</keyword>
<dbReference type="Pfam" id="PF16344">
    <property type="entry name" value="FecR_C"/>
    <property type="match status" value="1"/>
</dbReference>
<dbReference type="GO" id="GO:0016989">
    <property type="term" value="F:sigma factor antagonist activity"/>
    <property type="evidence" value="ECO:0007669"/>
    <property type="project" value="TreeGrafter"/>
</dbReference>
<evidence type="ECO:0000256" key="1">
    <source>
        <dbReference type="SAM" id="Phobius"/>
    </source>
</evidence>
<dbReference type="Gene3D" id="3.55.50.30">
    <property type="match status" value="1"/>
</dbReference>
<keyword evidence="1" id="KW-0812">Transmembrane</keyword>
<feature type="domain" description="FecR protein" evidence="2">
    <location>
        <begin position="118"/>
        <end position="208"/>
    </location>
</feature>
<feature type="transmembrane region" description="Helical" evidence="1">
    <location>
        <begin position="95"/>
        <end position="112"/>
    </location>
</feature>
<evidence type="ECO:0000313" key="4">
    <source>
        <dbReference type="EMBL" id="MBC6996416.1"/>
    </source>
</evidence>
<feature type="domain" description="Protein FecR C-terminal" evidence="3">
    <location>
        <begin position="254"/>
        <end position="319"/>
    </location>
</feature>
<reference evidence="4" key="1">
    <citation type="submission" date="2020-08" db="EMBL/GenBank/DDBJ databases">
        <title>Lewinella bacteria from marine environments.</title>
        <authorList>
            <person name="Zhong Y."/>
        </authorList>
    </citation>
    <scope>NUCLEOTIDE SEQUENCE</scope>
    <source>
        <strain evidence="4">KCTC 42187</strain>
    </source>
</reference>
<dbReference type="PANTHER" id="PTHR30273:SF2">
    <property type="entry name" value="PROTEIN FECR"/>
    <property type="match status" value="1"/>
</dbReference>
<comment type="caution">
    <text evidence="4">The sequence shown here is derived from an EMBL/GenBank/DDBJ whole genome shotgun (WGS) entry which is preliminary data.</text>
</comment>
<organism evidence="4 5">
    <name type="scientific">Neolewinella lacunae</name>
    <dbReference type="NCBI Taxonomy" id="1517758"/>
    <lineage>
        <taxon>Bacteria</taxon>
        <taxon>Pseudomonadati</taxon>
        <taxon>Bacteroidota</taxon>
        <taxon>Saprospiria</taxon>
        <taxon>Saprospirales</taxon>
        <taxon>Lewinellaceae</taxon>
        <taxon>Neolewinella</taxon>
    </lineage>
</organism>
<protein>
    <submittedName>
        <fullName evidence="4">FecR domain-containing protein</fullName>
    </submittedName>
</protein>
<proteinExistence type="predicted"/>
<dbReference type="PANTHER" id="PTHR30273">
    <property type="entry name" value="PERIPLASMIC SIGNAL SENSOR AND SIGMA FACTOR ACTIVATOR FECR-RELATED"/>
    <property type="match status" value="1"/>
</dbReference>
<gene>
    <name evidence="4" type="ORF">H9S92_19750</name>
</gene>
<dbReference type="PIRSF" id="PIRSF018266">
    <property type="entry name" value="FecR"/>
    <property type="match status" value="1"/>
</dbReference>
<keyword evidence="5" id="KW-1185">Reference proteome</keyword>